<organism evidence="2 3">
    <name type="scientific">Kocuria atrinae</name>
    <dbReference type="NCBI Taxonomy" id="592377"/>
    <lineage>
        <taxon>Bacteria</taxon>
        <taxon>Bacillati</taxon>
        <taxon>Actinomycetota</taxon>
        <taxon>Actinomycetes</taxon>
        <taxon>Micrococcales</taxon>
        <taxon>Micrococcaceae</taxon>
        <taxon>Kocuria</taxon>
    </lineage>
</organism>
<keyword evidence="1" id="KW-0472">Membrane</keyword>
<dbReference type="EMBL" id="BAAAQA010000033">
    <property type="protein sequence ID" value="GAA2122581.1"/>
    <property type="molecule type" value="Genomic_DNA"/>
</dbReference>
<accession>A0ABN2Y6L0</accession>
<gene>
    <name evidence="2" type="ORF">GCM10009824_25660</name>
</gene>
<feature type="transmembrane region" description="Helical" evidence="1">
    <location>
        <begin position="7"/>
        <end position="29"/>
    </location>
</feature>
<proteinExistence type="predicted"/>
<dbReference type="Proteomes" id="UP001500166">
    <property type="component" value="Unassembled WGS sequence"/>
</dbReference>
<keyword evidence="1" id="KW-1133">Transmembrane helix</keyword>
<evidence type="ECO:0000313" key="2">
    <source>
        <dbReference type="EMBL" id="GAA2122581.1"/>
    </source>
</evidence>
<dbReference type="RefSeq" id="WP_344225403.1">
    <property type="nucleotide sequence ID" value="NZ_BAAAQA010000033.1"/>
</dbReference>
<feature type="transmembrane region" description="Helical" evidence="1">
    <location>
        <begin position="44"/>
        <end position="63"/>
    </location>
</feature>
<keyword evidence="1" id="KW-0812">Transmembrane</keyword>
<evidence type="ECO:0000256" key="1">
    <source>
        <dbReference type="SAM" id="Phobius"/>
    </source>
</evidence>
<protein>
    <submittedName>
        <fullName evidence="2">Uncharacterized protein</fullName>
    </submittedName>
</protein>
<sequence length="73" mass="8091">MRIFIHALIFAVCAAVLYWLSTELGFSLYKRSSAVDSEQGPFELSQMFVWSGVGAVVGALSGYRQQKKKSDDV</sequence>
<name>A0ABN2Y6L0_9MICC</name>
<keyword evidence="3" id="KW-1185">Reference proteome</keyword>
<evidence type="ECO:0000313" key="3">
    <source>
        <dbReference type="Proteomes" id="UP001500166"/>
    </source>
</evidence>
<comment type="caution">
    <text evidence="2">The sequence shown here is derived from an EMBL/GenBank/DDBJ whole genome shotgun (WGS) entry which is preliminary data.</text>
</comment>
<reference evidence="3" key="1">
    <citation type="journal article" date="2019" name="Int. J. Syst. Evol. Microbiol.">
        <title>The Global Catalogue of Microorganisms (GCM) 10K type strain sequencing project: providing services to taxonomists for standard genome sequencing and annotation.</title>
        <authorList>
            <consortium name="The Broad Institute Genomics Platform"/>
            <consortium name="The Broad Institute Genome Sequencing Center for Infectious Disease"/>
            <person name="Wu L."/>
            <person name="Ma J."/>
        </authorList>
    </citation>
    <scope>NUCLEOTIDE SEQUENCE [LARGE SCALE GENOMIC DNA]</scope>
    <source>
        <strain evidence="3">JCM 15914</strain>
    </source>
</reference>